<sequence>MAVDACDTGAGAVLLQEDEFGVEHPISTLPADRDDSHQVTSDSNNKRQVVALVTQRHSPEAMAQVIEKVQVLGIPVDSKTQALLKKTWMKVMWLTQDCHQGSLHLHLTKTAIKGPFTYT</sequence>
<reference evidence="2" key="1">
    <citation type="submission" date="2023-11" db="EMBL/GenBank/DDBJ databases">
        <title>Genome assemblies of two species of porcelain crab, Petrolisthes cinctipes and Petrolisthes manimaculis (Anomura: Porcellanidae).</title>
        <authorList>
            <person name="Angst P."/>
        </authorList>
    </citation>
    <scope>NUCLEOTIDE SEQUENCE</scope>
    <source>
        <strain evidence="2">PB745_02</strain>
        <tissue evidence="2">Gill</tissue>
    </source>
</reference>
<proteinExistence type="predicted"/>
<dbReference type="EMBL" id="JAWZYT010000605">
    <property type="protein sequence ID" value="KAK4321237.1"/>
    <property type="molecule type" value="Genomic_DNA"/>
</dbReference>
<organism evidence="2 3">
    <name type="scientific">Petrolisthes manimaculis</name>
    <dbReference type="NCBI Taxonomy" id="1843537"/>
    <lineage>
        <taxon>Eukaryota</taxon>
        <taxon>Metazoa</taxon>
        <taxon>Ecdysozoa</taxon>
        <taxon>Arthropoda</taxon>
        <taxon>Crustacea</taxon>
        <taxon>Multicrustacea</taxon>
        <taxon>Malacostraca</taxon>
        <taxon>Eumalacostraca</taxon>
        <taxon>Eucarida</taxon>
        <taxon>Decapoda</taxon>
        <taxon>Pleocyemata</taxon>
        <taxon>Anomura</taxon>
        <taxon>Galatheoidea</taxon>
        <taxon>Porcellanidae</taxon>
        <taxon>Petrolisthes</taxon>
    </lineage>
</organism>
<evidence type="ECO:0000256" key="1">
    <source>
        <dbReference type="SAM" id="MobiDB-lite"/>
    </source>
</evidence>
<dbReference type="AlphaFoldDB" id="A0AAE1Q9V7"/>
<gene>
    <name evidence="2" type="ORF">Pmani_007961</name>
</gene>
<evidence type="ECO:0000313" key="3">
    <source>
        <dbReference type="Proteomes" id="UP001292094"/>
    </source>
</evidence>
<accession>A0AAE1Q9V7</accession>
<evidence type="ECO:0000313" key="2">
    <source>
        <dbReference type="EMBL" id="KAK4321237.1"/>
    </source>
</evidence>
<feature type="region of interest" description="Disordered" evidence="1">
    <location>
        <begin position="26"/>
        <end position="46"/>
    </location>
</feature>
<protein>
    <submittedName>
        <fullName evidence="2">Uncharacterized protein</fullName>
    </submittedName>
</protein>
<keyword evidence="3" id="KW-1185">Reference proteome</keyword>
<comment type="caution">
    <text evidence="2">The sequence shown here is derived from an EMBL/GenBank/DDBJ whole genome shotgun (WGS) entry which is preliminary data.</text>
</comment>
<name>A0AAE1Q9V7_9EUCA</name>
<dbReference type="Proteomes" id="UP001292094">
    <property type="component" value="Unassembled WGS sequence"/>
</dbReference>